<comment type="caution">
    <text evidence="3">The sequence shown here is derived from an EMBL/GenBank/DDBJ whole genome shotgun (WGS) entry which is preliminary data.</text>
</comment>
<sequence length="324" mass="35722">MESPFPSSLEFTVASALLLLSTTNPRSLTPPLFDTDGELLLQSKSGSSEEESLSMSLESSDGSKRCASSSLTSDDGSSNEIRARKLRIIAVMTRCHEMNLQVVRKRRSTMWQKPETVKPPTPPPAKVVCSESASIDGGSCLSSSTSLYSSARSQYVREGRRDGPRRKNVHGVYGGYNHIERRADAILKLLSSGGCSSEVKIRRVLGDNPDTSKALRMLLKHEEVKRSGSGGRQDPYIYMKMSKYMELLDAGVRIAARFHSHCPQTARLYYHPPSNHHDDYLHPHHGGSVDHAPVQDPIPTTMASCSVNAAQVFENNQLIFYSVV</sequence>
<evidence type="ECO:0000313" key="3">
    <source>
        <dbReference type="EMBL" id="KAI9161402.1"/>
    </source>
</evidence>
<organism evidence="3 4">
    <name type="scientific">Acer negundo</name>
    <name type="common">Box elder</name>
    <dbReference type="NCBI Taxonomy" id="4023"/>
    <lineage>
        <taxon>Eukaryota</taxon>
        <taxon>Viridiplantae</taxon>
        <taxon>Streptophyta</taxon>
        <taxon>Embryophyta</taxon>
        <taxon>Tracheophyta</taxon>
        <taxon>Spermatophyta</taxon>
        <taxon>Magnoliopsida</taxon>
        <taxon>eudicotyledons</taxon>
        <taxon>Gunneridae</taxon>
        <taxon>Pentapetalae</taxon>
        <taxon>rosids</taxon>
        <taxon>malvids</taxon>
        <taxon>Sapindales</taxon>
        <taxon>Sapindaceae</taxon>
        <taxon>Hippocastanoideae</taxon>
        <taxon>Acereae</taxon>
        <taxon>Acer</taxon>
    </lineage>
</organism>
<feature type="domain" description="HTH three-helical bundle" evidence="2">
    <location>
        <begin position="177"/>
        <end position="217"/>
    </location>
</feature>
<dbReference type="PANTHER" id="PTHR34799:SF2">
    <property type="entry name" value="OS07G0656300 PROTEIN"/>
    <property type="match status" value="1"/>
</dbReference>
<reference evidence="3" key="1">
    <citation type="journal article" date="2022" name="Plant J.">
        <title>Strategies of tolerance reflected in two North American maple genomes.</title>
        <authorList>
            <person name="McEvoy S.L."/>
            <person name="Sezen U.U."/>
            <person name="Trouern-Trend A."/>
            <person name="McMahon S.M."/>
            <person name="Schaberg P.G."/>
            <person name="Yang J."/>
            <person name="Wegrzyn J.L."/>
            <person name="Swenson N.G."/>
        </authorList>
    </citation>
    <scope>NUCLEOTIDE SEQUENCE</scope>
    <source>
        <strain evidence="3">91603</strain>
    </source>
</reference>
<feature type="region of interest" description="Disordered" evidence="1">
    <location>
        <begin position="43"/>
        <end position="77"/>
    </location>
</feature>
<evidence type="ECO:0000256" key="1">
    <source>
        <dbReference type="SAM" id="MobiDB-lite"/>
    </source>
</evidence>
<dbReference type="AlphaFoldDB" id="A0AAD5IFM3"/>
<evidence type="ECO:0000313" key="4">
    <source>
        <dbReference type="Proteomes" id="UP001064489"/>
    </source>
</evidence>
<protein>
    <recommendedName>
        <fullName evidence="2">HTH three-helical bundle domain-containing protein</fullName>
    </recommendedName>
</protein>
<dbReference type="PANTHER" id="PTHR34799">
    <property type="entry name" value="OS07G0656300 PROTEIN"/>
    <property type="match status" value="1"/>
</dbReference>
<proteinExistence type="predicted"/>
<reference evidence="3" key="2">
    <citation type="submission" date="2023-02" db="EMBL/GenBank/DDBJ databases">
        <authorList>
            <person name="Swenson N.G."/>
            <person name="Wegrzyn J.L."/>
            <person name="Mcevoy S.L."/>
        </authorList>
    </citation>
    <scope>NUCLEOTIDE SEQUENCE</scope>
    <source>
        <strain evidence="3">91603</strain>
        <tissue evidence="3">Leaf</tissue>
    </source>
</reference>
<dbReference type="Proteomes" id="UP001064489">
    <property type="component" value="Chromosome 2"/>
</dbReference>
<dbReference type="EMBL" id="JAJSOW010000106">
    <property type="protein sequence ID" value="KAI9161402.1"/>
    <property type="molecule type" value="Genomic_DNA"/>
</dbReference>
<gene>
    <name evidence="3" type="ORF">LWI28_017009</name>
</gene>
<name>A0AAD5IFM3_ACENE</name>
<accession>A0AAD5IFM3</accession>
<keyword evidence="4" id="KW-1185">Reference proteome</keyword>
<evidence type="ECO:0000259" key="2">
    <source>
        <dbReference type="Pfam" id="PF25370"/>
    </source>
</evidence>
<feature type="compositionally biased region" description="Low complexity" evidence="1">
    <location>
        <begin position="68"/>
        <end position="77"/>
    </location>
</feature>
<dbReference type="InterPro" id="IPR057523">
    <property type="entry name" value="HTH_74"/>
</dbReference>
<dbReference type="Pfam" id="PF25370">
    <property type="entry name" value="HTH_74"/>
    <property type="match status" value="1"/>
</dbReference>